<dbReference type="Gene3D" id="1.20.1070.10">
    <property type="entry name" value="Rhodopsin 7-helix transmembrane proteins"/>
    <property type="match status" value="1"/>
</dbReference>
<name>A0AAV2IHI0_LYMST</name>
<dbReference type="InterPro" id="IPR000276">
    <property type="entry name" value="GPCR_Rhodpsn"/>
</dbReference>
<proteinExistence type="predicted"/>
<dbReference type="PRINTS" id="PR00237">
    <property type="entry name" value="GPCRRHODOPSN"/>
</dbReference>
<dbReference type="InterPro" id="IPR053219">
    <property type="entry name" value="GPCR_Dmsr-1"/>
</dbReference>
<organism evidence="7 8">
    <name type="scientific">Lymnaea stagnalis</name>
    <name type="common">Great pond snail</name>
    <name type="synonym">Helix stagnalis</name>
    <dbReference type="NCBI Taxonomy" id="6523"/>
    <lineage>
        <taxon>Eukaryota</taxon>
        <taxon>Metazoa</taxon>
        <taxon>Spiralia</taxon>
        <taxon>Lophotrochozoa</taxon>
        <taxon>Mollusca</taxon>
        <taxon>Gastropoda</taxon>
        <taxon>Heterobranchia</taxon>
        <taxon>Euthyneura</taxon>
        <taxon>Panpulmonata</taxon>
        <taxon>Hygrophila</taxon>
        <taxon>Lymnaeoidea</taxon>
        <taxon>Lymnaeidae</taxon>
        <taxon>Lymnaea</taxon>
    </lineage>
</organism>
<feature type="transmembrane region" description="Helical" evidence="5">
    <location>
        <begin position="142"/>
        <end position="167"/>
    </location>
</feature>
<comment type="caution">
    <text evidence="7">The sequence shown here is derived from an EMBL/GenBank/DDBJ whole genome shotgun (WGS) entry which is preliminary data.</text>
</comment>
<dbReference type="AlphaFoldDB" id="A0AAV2IHI0"/>
<sequence length="400" mass="45823">MSNFTDSLSTGQDFLLTVTNSQNTSISLDFNMSITTIVPGGLNMTDSEVESTLVKLSKLYQGIHGYFAFVVCVFGIVSNILNIIVLTRKHMRSPTNFILTALAIADMLTMSSYLVLAIYLYIITKPQCDHTTTFHTKPWMYFVQFHNLFVITCHMMAMWLTVSLAVFRYIFVCKHQLATVMCSMRRAKITVLIVFIGTIVSCIPYFFMYRVKDIGQNNRECYWVVSSEFAEAHPIYVNFVHWLFGVVIKILPCVLLSYLSILLIIAMQQAKKRRARLLNNISRVIDHDSSNEHNRTTMMLVAVVMCFIITEIPQGILAWISAVDNNFFQNVYIHLGDLMDILVLINSAVNFILYCIMSQQFRDTFKSLFVSKNLPPFFHRVKHHPNGGDYSMVHTETTLV</sequence>
<dbReference type="PANTHER" id="PTHR46273">
    <property type="entry name" value="MYOSUPPRESSIN RECEPTOR 1, ISOFORM B-RELATED"/>
    <property type="match status" value="1"/>
</dbReference>
<dbReference type="CDD" id="cd14978">
    <property type="entry name" value="7tmA_FMRFamide_R-like"/>
    <property type="match status" value="1"/>
</dbReference>
<dbReference type="Proteomes" id="UP001497497">
    <property type="component" value="Unassembled WGS sequence"/>
</dbReference>
<dbReference type="Pfam" id="PF10324">
    <property type="entry name" value="7TM_GPCR_Srw"/>
    <property type="match status" value="1"/>
</dbReference>
<feature type="transmembrane region" description="Helical" evidence="5">
    <location>
        <begin position="239"/>
        <end position="266"/>
    </location>
</feature>
<dbReference type="InterPro" id="IPR019427">
    <property type="entry name" value="7TM_GPCR_serpentine_rcpt_Srw"/>
</dbReference>
<evidence type="ECO:0000256" key="2">
    <source>
        <dbReference type="ARBA" id="ARBA00022692"/>
    </source>
</evidence>
<dbReference type="EMBL" id="CAXITT010000815">
    <property type="protein sequence ID" value="CAL1546481.1"/>
    <property type="molecule type" value="Genomic_DNA"/>
</dbReference>
<keyword evidence="2 5" id="KW-0812">Transmembrane</keyword>
<evidence type="ECO:0000256" key="3">
    <source>
        <dbReference type="ARBA" id="ARBA00022989"/>
    </source>
</evidence>
<keyword evidence="8" id="KW-1185">Reference proteome</keyword>
<feature type="transmembrane region" description="Helical" evidence="5">
    <location>
        <begin position="187"/>
        <end position="207"/>
    </location>
</feature>
<keyword evidence="4 5" id="KW-0472">Membrane</keyword>
<reference evidence="7 8" key="1">
    <citation type="submission" date="2024-04" db="EMBL/GenBank/DDBJ databases">
        <authorList>
            <consortium name="Genoscope - CEA"/>
            <person name="William W."/>
        </authorList>
    </citation>
    <scope>NUCLEOTIDE SEQUENCE [LARGE SCALE GENOMIC DNA]</scope>
</reference>
<dbReference type="GO" id="GO:0005886">
    <property type="term" value="C:plasma membrane"/>
    <property type="evidence" value="ECO:0007669"/>
    <property type="project" value="TreeGrafter"/>
</dbReference>
<dbReference type="SUPFAM" id="SSF81321">
    <property type="entry name" value="Family A G protein-coupled receptor-like"/>
    <property type="match status" value="1"/>
</dbReference>
<dbReference type="PROSITE" id="PS50262">
    <property type="entry name" value="G_PROTEIN_RECEP_F1_2"/>
    <property type="match status" value="1"/>
</dbReference>
<evidence type="ECO:0000256" key="4">
    <source>
        <dbReference type="ARBA" id="ARBA00023136"/>
    </source>
</evidence>
<gene>
    <name evidence="7" type="ORF">GSLYS_00019858001</name>
</gene>
<feature type="transmembrane region" description="Helical" evidence="5">
    <location>
        <begin position="332"/>
        <end position="356"/>
    </location>
</feature>
<feature type="domain" description="G-protein coupled receptors family 1 profile" evidence="6">
    <location>
        <begin position="78"/>
        <end position="354"/>
    </location>
</feature>
<keyword evidence="3 5" id="KW-1133">Transmembrane helix</keyword>
<protein>
    <recommendedName>
        <fullName evidence="6">G-protein coupled receptors family 1 profile domain-containing protein</fullName>
    </recommendedName>
</protein>
<dbReference type="GO" id="GO:0008528">
    <property type="term" value="F:G protein-coupled peptide receptor activity"/>
    <property type="evidence" value="ECO:0007669"/>
    <property type="project" value="InterPro"/>
</dbReference>
<comment type="subcellular location">
    <subcellularLocation>
        <location evidence="1">Membrane</location>
    </subcellularLocation>
</comment>
<accession>A0AAV2IHI0</accession>
<feature type="transmembrane region" description="Helical" evidence="5">
    <location>
        <begin position="299"/>
        <end position="320"/>
    </location>
</feature>
<evidence type="ECO:0000313" key="7">
    <source>
        <dbReference type="EMBL" id="CAL1546481.1"/>
    </source>
</evidence>
<feature type="transmembrane region" description="Helical" evidence="5">
    <location>
        <begin position="63"/>
        <end position="85"/>
    </location>
</feature>
<feature type="transmembrane region" description="Helical" evidence="5">
    <location>
        <begin position="97"/>
        <end position="122"/>
    </location>
</feature>
<evidence type="ECO:0000259" key="6">
    <source>
        <dbReference type="PROSITE" id="PS50262"/>
    </source>
</evidence>
<dbReference type="InterPro" id="IPR017452">
    <property type="entry name" value="GPCR_Rhodpsn_7TM"/>
</dbReference>
<evidence type="ECO:0000256" key="1">
    <source>
        <dbReference type="ARBA" id="ARBA00004370"/>
    </source>
</evidence>
<evidence type="ECO:0000313" key="8">
    <source>
        <dbReference type="Proteomes" id="UP001497497"/>
    </source>
</evidence>
<evidence type="ECO:0000256" key="5">
    <source>
        <dbReference type="SAM" id="Phobius"/>
    </source>
</evidence>
<dbReference type="PANTHER" id="PTHR46273:SF4">
    <property type="entry name" value="AT19640P"/>
    <property type="match status" value="1"/>
</dbReference>